<reference evidence="2" key="1">
    <citation type="submission" date="2023-04" db="EMBL/GenBank/DDBJ databases">
        <title>Phytophthora fragariaefolia NBRC 109709.</title>
        <authorList>
            <person name="Ichikawa N."/>
            <person name="Sato H."/>
            <person name="Tonouchi N."/>
        </authorList>
    </citation>
    <scope>NUCLEOTIDE SEQUENCE</scope>
    <source>
        <strain evidence="2">NBRC 109709</strain>
    </source>
</reference>
<proteinExistence type="predicted"/>
<gene>
    <name evidence="2" type="ORF">Pfra01_000558900</name>
</gene>
<dbReference type="AlphaFoldDB" id="A0A9W6U7Z7"/>
<keyword evidence="3" id="KW-1185">Reference proteome</keyword>
<dbReference type="Proteomes" id="UP001165121">
    <property type="component" value="Unassembled WGS sequence"/>
</dbReference>
<accession>A0A9W6U7Z7</accession>
<protein>
    <submittedName>
        <fullName evidence="2">Unnamed protein product</fullName>
    </submittedName>
</protein>
<feature type="compositionally biased region" description="Polar residues" evidence="1">
    <location>
        <begin position="55"/>
        <end position="78"/>
    </location>
</feature>
<comment type="caution">
    <text evidence="2">The sequence shown here is derived from an EMBL/GenBank/DDBJ whole genome shotgun (WGS) entry which is preliminary data.</text>
</comment>
<name>A0A9W6U7Z7_9STRA</name>
<sequence length="78" mass="8362">MPELHGEVGIAALKLVLKKVELVEKQLQSRAISENRNQGGGGRNIRGNGVKQLPPNHSGSWDKTNAKTGESQITLGGY</sequence>
<feature type="region of interest" description="Disordered" evidence="1">
    <location>
        <begin position="29"/>
        <end position="78"/>
    </location>
</feature>
<evidence type="ECO:0000313" key="2">
    <source>
        <dbReference type="EMBL" id="GMF27771.1"/>
    </source>
</evidence>
<evidence type="ECO:0000256" key="1">
    <source>
        <dbReference type="SAM" id="MobiDB-lite"/>
    </source>
</evidence>
<dbReference type="EMBL" id="BSXT01000447">
    <property type="protein sequence ID" value="GMF27771.1"/>
    <property type="molecule type" value="Genomic_DNA"/>
</dbReference>
<evidence type="ECO:0000313" key="3">
    <source>
        <dbReference type="Proteomes" id="UP001165121"/>
    </source>
</evidence>
<organism evidence="2 3">
    <name type="scientific">Phytophthora fragariaefolia</name>
    <dbReference type="NCBI Taxonomy" id="1490495"/>
    <lineage>
        <taxon>Eukaryota</taxon>
        <taxon>Sar</taxon>
        <taxon>Stramenopiles</taxon>
        <taxon>Oomycota</taxon>
        <taxon>Peronosporomycetes</taxon>
        <taxon>Peronosporales</taxon>
        <taxon>Peronosporaceae</taxon>
        <taxon>Phytophthora</taxon>
    </lineage>
</organism>